<dbReference type="InterPro" id="IPR002307">
    <property type="entry name" value="Tyr-tRNA-ligase"/>
</dbReference>
<dbReference type="GO" id="GO:0005524">
    <property type="term" value="F:ATP binding"/>
    <property type="evidence" value="ECO:0007669"/>
    <property type="project" value="UniProtKB-KW"/>
</dbReference>
<dbReference type="Proteomes" id="UP000823405">
    <property type="component" value="Unassembled WGS sequence"/>
</dbReference>
<dbReference type="HAMAP" id="MF_00711">
    <property type="entry name" value="GcvP"/>
    <property type="match status" value="1"/>
</dbReference>
<evidence type="ECO:0000256" key="1">
    <source>
        <dbReference type="ARBA" id="ARBA00001933"/>
    </source>
</evidence>
<dbReference type="InterPro" id="IPR003437">
    <property type="entry name" value="GcvP"/>
</dbReference>
<keyword evidence="4" id="KW-0963">Cytoplasm</keyword>
<keyword evidence="12 17" id="KW-0030">Aminoacyl-tRNA synthetase</keyword>
<evidence type="ECO:0000256" key="12">
    <source>
        <dbReference type="ARBA" id="ARBA00023146"/>
    </source>
</evidence>
<evidence type="ECO:0000256" key="14">
    <source>
        <dbReference type="ARBA" id="ARBA00049026"/>
    </source>
</evidence>
<keyword evidence="7 17" id="KW-0067">ATP-binding</keyword>
<dbReference type="HAMAP" id="MF_02007">
    <property type="entry name" value="Tyr_tRNA_synth_type2"/>
    <property type="match status" value="1"/>
</dbReference>
<comment type="similarity">
    <text evidence="17">Belongs to the class-I aminoacyl-tRNA synthetase family.</text>
</comment>
<dbReference type="FunFam" id="3.40.640.10:FF:000005">
    <property type="entry name" value="Glycine dehydrogenase (decarboxylating), mitochondrial"/>
    <property type="match status" value="1"/>
</dbReference>
<dbReference type="GO" id="GO:0016594">
    <property type="term" value="F:glycine binding"/>
    <property type="evidence" value="ECO:0007669"/>
    <property type="project" value="TreeGrafter"/>
</dbReference>
<comment type="similarity">
    <text evidence="2">Belongs to the GcvP family.</text>
</comment>
<dbReference type="GO" id="GO:0030170">
    <property type="term" value="F:pyridoxal phosphate binding"/>
    <property type="evidence" value="ECO:0007669"/>
    <property type="project" value="TreeGrafter"/>
</dbReference>
<dbReference type="SUPFAM" id="SSF52374">
    <property type="entry name" value="Nucleotidylyl transferase"/>
    <property type="match status" value="1"/>
</dbReference>
<dbReference type="GO" id="GO:0005829">
    <property type="term" value="C:cytosol"/>
    <property type="evidence" value="ECO:0007669"/>
    <property type="project" value="TreeGrafter"/>
</dbReference>
<evidence type="ECO:0000256" key="4">
    <source>
        <dbReference type="ARBA" id="ARBA00022490"/>
    </source>
</evidence>
<accession>A0A9P6UX68</accession>
<dbReference type="InterPro" id="IPR015422">
    <property type="entry name" value="PyrdxlP-dep_Trfase_small"/>
</dbReference>
<dbReference type="Gene3D" id="1.10.240.10">
    <property type="entry name" value="Tyrosyl-Transfer RNA Synthetase"/>
    <property type="match status" value="1"/>
</dbReference>
<comment type="cofactor">
    <cofactor evidence="1 15">
        <name>pyridoxal 5'-phosphate</name>
        <dbReference type="ChEBI" id="CHEBI:597326"/>
    </cofactor>
</comment>
<evidence type="ECO:0000256" key="5">
    <source>
        <dbReference type="ARBA" id="ARBA00022598"/>
    </source>
</evidence>
<dbReference type="PROSITE" id="PS50889">
    <property type="entry name" value="S4"/>
    <property type="match status" value="1"/>
</dbReference>
<feature type="modified residue" description="N6-(pyridoxal phosphate)lysine" evidence="15">
    <location>
        <position position="742"/>
    </location>
</feature>
<evidence type="ECO:0000256" key="6">
    <source>
        <dbReference type="ARBA" id="ARBA00022741"/>
    </source>
</evidence>
<evidence type="ECO:0000256" key="9">
    <source>
        <dbReference type="ARBA" id="ARBA00022898"/>
    </source>
</evidence>
<evidence type="ECO:0000256" key="7">
    <source>
        <dbReference type="ARBA" id="ARBA00022840"/>
    </source>
</evidence>
<evidence type="ECO:0000256" key="17">
    <source>
        <dbReference type="RuleBase" id="RU361234"/>
    </source>
</evidence>
<evidence type="ECO:0000256" key="16">
    <source>
        <dbReference type="PROSITE-ProRule" id="PRU00182"/>
    </source>
</evidence>
<evidence type="ECO:0000256" key="8">
    <source>
        <dbReference type="ARBA" id="ARBA00022884"/>
    </source>
</evidence>
<dbReference type="SUPFAM" id="SSF55174">
    <property type="entry name" value="Alpha-L RNA-binding motif"/>
    <property type="match status" value="1"/>
</dbReference>
<sequence length="1458" mass="157963">MRPHSLNSIDSPSSLQALETHDSFAKRHLGLSDEEQQQILTELGFTSRKELIDVVVPADIRRHDALPLGAFSEPKSEVQALAELRSLAAQNQVLRSFIGQGYYGTHTPSVILRNVLENPAWYTAYTPYQPEISQGRLTALLNFQQMVTDLTGLAIANASMLDEATAAAEAMGLLWRISTTHSPVFYVADDVLPQTLAVVQTRAQTLGIDVVIGPAEAATKAQAFGVLLQYPGADGTVRDDRALVRALQVAGARVVVAADLLALTLLTPPGEWGADIVVGNTQRFGVPMGFGGPHAAYFAVRDEYKRHLPGRLVGVTVDAQGRPALRLALQTREQHIRREKATSNICTAQALLAIIASMYAVYHGPSGLRAIALRVSRLAEILAAGLEQLGFTIVNQTYFDTLTIKTDGLTDTIHAHAARHGMNLRQIDATQVGVALDETTTRADVIELWWVFSLASWAKEGLVKPLSEVAKASQVGAIDQAFLPDIDALEATTRARLPVSLLRQSSYLTHPVFNRYHTEHEMLRYLRGLADKDLALDRTMIPLGSCTMKLNASSEMLPLTWPEFAQMHPFAPAAQTVGYRAMIAQLEQMLVACTGYAAVSLQPNAGSQGEYAGLLAIRAYHASRGQAQRDVCLIPASAHGTNPASAQMAGMRVVVVSCDANGNTDLADLRAKAAHYAAQLAAIMITYPSTHGVFERNVKDICEVVHTHGGQVYIDGANMNAMVGLSAPGQFGGDVSHLNLHKTFCIPHGGGGPGVGPVAVAAHLVPFLPSHTALAPTQAAGVGAVAAAPYGSASILPISWMYIAMMGATGLTAATECAILAANYVAHKLGAHYSLLYSGPQARVAHECILDLRPLKEATGITVDDVAKRLIDYGFHAPTMSFPVPGTLMIEPTESESKAELDRFIDAMIAIRAEIREIEEGRADRADNPLKHAPHTAQVATASNWTHAYSRETAVWPQPRLLSRKYWPPVGRADNAYGDPHSHGLIDWRAALLARFHYVQAFAGQKALPVTLAQNSAMQQRVSVVAGLVQTERLLLLRHQNFVKTQHSLTQSALSAPITDEVKAALAITQRGCDELLIEAEFIQKLAHSAATGIPLRIKLGLDPTAPDIHLGHTVVLNKMRQLQDLGHTVIFLIGDFTSLIGDPSGRNITRPPLTHEQIEANAKTYFEQASLVLDRAKTEIRYNSEWSMALGADGMIKLASRYTLARMLERDDFTQRFQGNTPISIHELLYPLMQGYDSVALKADLELGGTDQKFNLLVGRELQKQYGQAPQCILTMPLLEGLDGIEKMSKSKGNYIGIQEKPADMFGKLMSISDDLMWRYYELLSFRSLAEIEGFQGEASAGRNPRDFKVLLAQEIVTRFHSATAAERALEEFNHRARGGVPDEIPALTLNGAPLAIGALLKQAGLVPSTNEAGRNIEQGGVRIDGGVVSDKALKVEAGTYVVQVGKRRFARVTVSA</sequence>
<dbReference type="PANTHER" id="PTHR11773:SF1">
    <property type="entry name" value="GLYCINE DEHYDROGENASE (DECARBOXYLATING), MITOCHONDRIAL"/>
    <property type="match status" value="1"/>
</dbReference>
<dbReference type="NCBIfam" id="NF003346">
    <property type="entry name" value="PRK04366.1"/>
    <property type="match status" value="1"/>
</dbReference>
<evidence type="ECO:0000256" key="15">
    <source>
        <dbReference type="PIRSR" id="PIRSR603437-50"/>
    </source>
</evidence>
<name>A0A9P6UX68_9FUNG</name>
<dbReference type="InterPro" id="IPR014729">
    <property type="entry name" value="Rossmann-like_a/b/a_fold"/>
</dbReference>
<keyword evidence="11" id="KW-0560">Oxidoreductase</keyword>
<keyword evidence="9 15" id="KW-0663">Pyridoxal phosphate</keyword>
<dbReference type="GO" id="GO:0005960">
    <property type="term" value="C:glycine cleavage complex"/>
    <property type="evidence" value="ECO:0007669"/>
    <property type="project" value="TreeGrafter"/>
</dbReference>
<dbReference type="NCBIfam" id="TIGR00234">
    <property type="entry name" value="tyrS"/>
    <property type="match status" value="1"/>
</dbReference>
<dbReference type="PANTHER" id="PTHR11773">
    <property type="entry name" value="GLYCINE DEHYDROGENASE, DECARBOXYLATING"/>
    <property type="match status" value="1"/>
</dbReference>
<dbReference type="FunFam" id="3.90.1150.10:FF:000007">
    <property type="entry name" value="Glycine dehydrogenase (decarboxylating), mitochondrial"/>
    <property type="match status" value="1"/>
</dbReference>
<protein>
    <recommendedName>
        <fullName evidence="17">Tyrosine--tRNA ligase</fullName>
        <ecNumber evidence="17">6.1.1.1</ecNumber>
    </recommendedName>
    <alternativeName>
        <fullName evidence="17">Tyrosyl-tRNA synthetase</fullName>
    </alternativeName>
</protein>
<dbReference type="GO" id="GO:0006437">
    <property type="term" value="P:tyrosyl-tRNA aminoacylation"/>
    <property type="evidence" value="ECO:0007669"/>
    <property type="project" value="InterPro"/>
</dbReference>
<comment type="catalytic activity">
    <reaction evidence="13 17">
        <text>tRNA(Tyr) + L-tyrosine + ATP = L-tyrosyl-tRNA(Tyr) + AMP + diphosphate + H(+)</text>
        <dbReference type="Rhea" id="RHEA:10220"/>
        <dbReference type="Rhea" id="RHEA-COMP:9706"/>
        <dbReference type="Rhea" id="RHEA-COMP:9707"/>
        <dbReference type="ChEBI" id="CHEBI:15378"/>
        <dbReference type="ChEBI" id="CHEBI:30616"/>
        <dbReference type="ChEBI" id="CHEBI:33019"/>
        <dbReference type="ChEBI" id="CHEBI:58315"/>
        <dbReference type="ChEBI" id="CHEBI:78442"/>
        <dbReference type="ChEBI" id="CHEBI:78536"/>
        <dbReference type="ChEBI" id="CHEBI:456215"/>
        <dbReference type="EC" id="6.1.1.1"/>
    </reaction>
</comment>
<dbReference type="InterPro" id="IPR001412">
    <property type="entry name" value="aa-tRNA-synth_I_CS"/>
</dbReference>
<evidence type="ECO:0000256" key="13">
    <source>
        <dbReference type="ARBA" id="ARBA00048248"/>
    </source>
</evidence>
<dbReference type="GO" id="GO:0004375">
    <property type="term" value="F:glycine dehydrogenase (decarboxylating) activity"/>
    <property type="evidence" value="ECO:0007669"/>
    <property type="project" value="UniProtKB-EC"/>
</dbReference>
<dbReference type="Gene3D" id="3.40.50.620">
    <property type="entry name" value="HUPs"/>
    <property type="match status" value="1"/>
</dbReference>
<dbReference type="FunFam" id="3.40.50.620:FF:000061">
    <property type="entry name" value="Tyrosine--tRNA ligase"/>
    <property type="match status" value="1"/>
</dbReference>
<dbReference type="GO" id="GO:0004831">
    <property type="term" value="F:tyrosine-tRNA ligase activity"/>
    <property type="evidence" value="ECO:0007669"/>
    <property type="project" value="UniProtKB-EC"/>
</dbReference>
<evidence type="ECO:0000313" key="19">
    <source>
        <dbReference type="EMBL" id="KAG0323308.1"/>
    </source>
</evidence>
<organism evidence="19 20">
    <name type="scientific">Linnemannia gamsii</name>
    <dbReference type="NCBI Taxonomy" id="64522"/>
    <lineage>
        <taxon>Eukaryota</taxon>
        <taxon>Fungi</taxon>
        <taxon>Fungi incertae sedis</taxon>
        <taxon>Mucoromycota</taxon>
        <taxon>Mortierellomycotina</taxon>
        <taxon>Mortierellomycetes</taxon>
        <taxon>Mortierellales</taxon>
        <taxon>Mortierellaceae</taxon>
        <taxon>Linnemannia</taxon>
    </lineage>
</organism>
<dbReference type="FunFam" id="3.40.640.10:FF:000007">
    <property type="entry name" value="glycine dehydrogenase (Decarboxylating), mitochondrial"/>
    <property type="match status" value="1"/>
</dbReference>
<dbReference type="Pfam" id="PF21478">
    <property type="entry name" value="GcvP2_C"/>
    <property type="match status" value="1"/>
</dbReference>
<dbReference type="InterPro" id="IPR020581">
    <property type="entry name" value="GDC_P"/>
</dbReference>
<comment type="catalytic activity">
    <reaction evidence="14">
        <text>N(6)-[(R)-lipoyl]-L-lysyl-[glycine-cleavage complex H protein] + glycine + H(+) = N(6)-[(R)-S(8)-aminomethyldihydrolipoyl]-L-lysyl-[glycine-cleavage complex H protein] + CO2</text>
        <dbReference type="Rhea" id="RHEA:24304"/>
        <dbReference type="Rhea" id="RHEA-COMP:10494"/>
        <dbReference type="Rhea" id="RHEA-COMP:10495"/>
        <dbReference type="ChEBI" id="CHEBI:15378"/>
        <dbReference type="ChEBI" id="CHEBI:16526"/>
        <dbReference type="ChEBI" id="CHEBI:57305"/>
        <dbReference type="ChEBI" id="CHEBI:83099"/>
        <dbReference type="ChEBI" id="CHEBI:83143"/>
        <dbReference type="EC" id="1.4.4.2"/>
    </reaction>
</comment>
<dbReference type="CDD" id="cd00805">
    <property type="entry name" value="TyrRS_core"/>
    <property type="match status" value="1"/>
</dbReference>
<dbReference type="NCBIfam" id="TIGR00461">
    <property type="entry name" value="gcvP"/>
    <property type="match status" value="1"/>
</dbReference>
<dbReference type="InterPro" id="IPR002942">
    <property type="entry name" value="S4_RNA-bd"/>
</dbReference>
<dbReference type="SMART" id="SM00363">
    <property type="entry name" value="S4"/>
    <property type="match status" value="1"/>
</dbReference>
<evidence type="ECO:0000259" key="18">
    <source>
        <dbReference type="SMART" id="SM00363"/>
    </source>
</evidence>
<keyword evidence="20" id="KW-1185">Reference proteome</keyword>
<evidence type="ECO:0000256" key="3">
    <source>
        <dbReference type="ARBA" id="ARBA00011738"/>
    </source>
</evidence>
<evidence type="ECO:0000256" key="2">
    <source>
        <dbReference type="ARBA" id="ARBA00010756"/>
    </source>
</evidence>
<dbReference type="Gene3D" id="3.90.1150.10">
    <property type="entry name" value="Aspartate Aminotransferase, domain 1"/>
    <property type="match status" value="2"/>
</dbReference>
<feature type="domain" description="RNA-binding S4" evidence="18">
    <location>
        <begin position="1396"/>
        <end position="1457"/>
    </location>
</feature>
<dbReference type="InterPro" id="IPR024108">
    <property type="entry name" value="Tyr-tRNA-ligase_bac_2"/>
</dbReference>
<keyword evidence="5 17" id="KW-0436">Ligase</keyword>
<dbReference type="Pfam" id="PF02347">
    <property type="entry name" value="GDC-P"/>
    <property type="match status" value="2"/>
</dbReference>
<dbReference type="InterPro" id="IPR036986">
    <property type="entry name" value="S4_RNA-bd_sf"/>
</dbReference>
<dbReference type="CDD" id="cd00165">
    <property type="entry name" value="S4"/>
    <property type="match status" value="1"/>
</dbReference>
<dbReference type="PROSITE" id="PS00178">
    <property type="entry name" value="AA_TRNA_LIGASE_I"/>
    <property type="match status" value="1"/>
</dbReference>
<comment type="caution">
    <text evidence="19">The sequence shown here is derived from an EMBL/GenBank/DDBJ whole genome shotgun (WGS) entry which is preliminary data.</text>
</comment>
<keyword evidence="10 17" id="KW-0648">Protein biosynthesis</keyword>
<evidence type="ECO:0000256" key="11">
    <source>
        <dbReference type="ARBA" id="ARBA00023002"/>
    </source>
</evidence>
<dbReference type="Pfam" id="PF00579">
    <property type="entry name" value="tRNA-synt_1b"/>
    <property type="match status" value="1"/>
</dbReference>
<gene>
    <name evidence="19" type="ORF">BGZ97_008644</name>
</gene>
<dbReference type="GO" id="GO:0019464">
    <property type="term" value="P:glycine decarboxylation via glycine cleavage system"/>
    <property type="evidence" value="ECO:0007669"/>
    <property type="project" value="TreeGrafter"/>
</dbReference>
<evidence type="ECO:0000256" key="10">
    <source>
        <dbReference type="ARBA" id="ARBA00022917"/>
    </source>
</evidence>
<dbReference type="GO" id="GO:0003723">
    <property type="term" value="F:RNA binding"/>
    <property type="evidence" value="ECO:0007669"/>
    <property type="project" value="UniProtKB-KW"/>
</dbReference>
<dbReference type="InterPro" id="IPR049316">
    <property type="entry name" value="GDC-P_C"/>
</dbReference>
<dbReference type="InterPro" id="IPR049315">
    <property type="entry name" value="GDC-P_N"/>
</dbReference>
<dbReference type="InterPro" id="IPR002305">
    <property type="entry name" value="aa-tRNA-synth_Ic"/>
</dbReference>
<dbReference type="PRINTS" id="PR01040">
    <property type="entry name" value="TRNASYNTHTYR"/>
</dbReference>
<dbReference type="EC" id="6.1.1.1" evidence="17"/>
<evidence type="ECO:0000313" key="20">
    <source>
        <dbReference type="Proteomes" id="UP000823405"/>
    </source>
</evidence>
<keyword evidence="8 16" id="KW-0694">RNA-binding</keyword>
<dbReference type="InterPro" id="IPR015424">
    <property type="entry name" value="PyrdxlP-dep_Trfase"/>
</dbReference>
<dbReference type="CDD" id="cd00613">
    <property type="entry name" value="GDC-P"/>
    <property type="match status" value="2"/>
</dbReference>
<comment type="subunit">
    <text evidence="3">Homodimer.</text>
</comment>
<dbReference type="Gene3D" id="3.40.640.10">
    <property type="entry name" value="Type I PLP-dependent aspartate aminotransferase-like (Major domain)"/>
    <property type="match status" value="2"/>
</dbReference>
<proteinExistence type="inferred from homology"/>
<dbReference type="SUPFAM" id="SSF53383">
    <property type="entry name" value="PLP-dependent transferases"/>
    <property type="match status" value="2"/>
</dbReference>
<dbReference type="InterPro" id="IPR015421">
    <property type="entry name" value="PyrdxlP-dep_Trfase_major"/>
</dbReference>
<keyword evidence="6 17" id="KW-0547">Nucleotide-binding</keyword>
<dbReference type="OrthoDB" id="337870at2759"/>
<dbReference type="Gene3D" id="3.10.290.10">
    <property type="entry name" value="RNA-binding S4 domain"/>
    <property type="match status" value="1"/>
</dbReference>
<dbReference type="Pfam" id="PF01479">
    <property type="entry name" value="S4"/>
    <property type="match status" value="1"/>
</dbReference>
<dbReference type="EMBL" id="JAAAIN010000004">
    <property type="protein sequence ID" value="KAG0323308.1"/>
    <property type="molecule type" value="Genomic_DNA"/>
</dbReference>
<reference evidence="19" key="1">
    <citation type="journal article" date="2020" name="Fungal Divers.">
        <title>Resolving the Mortierellaceae phylogeny through synthesis of multi-gene phylogenetics and phylogenomics.</title>
        <authorList>
            <person name="Vandepol N."/>
            <person name="Liber J."/>
            <person name="Desiro A."/>
            <person name="Na H."/>
            <person name="Kennedy M."/>
            <person name="Barry K."/>
            <person name="Grigoriev I.V."/>
            <person name="Miller A.N."/>
            <person name="O'Donnell K."/>
            <person name="Stajich J.E."/>
            <person name="Bonito G."/>
        </authorList>
    </citation>
    <scope>NUCLEOTIDE SEQUENCE</scope>
    <source>
        <strain evidence="19">NVP60</strain>
    </source>
</reference>